<dbReference type="GO" id="GO:0008915">
    <property type="term" value="F:lipid-A-disaccharide synthase activity"/>
    <property type="evidence" value="ECO:0007669"/>
    <property type="project" value="UniProtKB-EC"/>
</dbReference>
<gene>
    <name evidence="1" type="primary">lpxB</name>
    <name evidence="1" type="ORF">HLUCCA11_00560</name>
</gene>
<dbReference type="GO" id="GO:0016020">
    <property type="term" value="C:membrane"/>
    <property type="evidence" value="ECO:0007669"/>
    <property type="project" value="GOC"/>
</dbReference>
<dbReference type="PANTHER" id="PTHR30372">
    <property type="entry name" value="LIPID-A-DISACCHARIDE SYNTHASE"/>
    <property type="match status" value="1"/>
</dbReference>
<dbReference type="PANTHER" id="PTHR30372:SF6">
    <property type="entry name" value="LIPID-A-DISACCHARIDE SYNTHASE"/>
    <property type="match status" value="1"/>
</dbReference>
<keyword evidence="1" id="KW-0808">Transferase</keyword>
<dbReference type="PATRIC" id="fig|1666911.3.peg.2494"/>
<proteinExistence type="predicted"/>
<dbReference type="Proteomes" id="UP000050465">
    <property type="component" value="Unassembled WGS sequence"/>
</dbReference>
<dbReference type="STRING" id="1666911.HLUCCA11_00560"/>
<evidence type="ECO:0000313" key="1">
    <source>
        <dbReference type="EMBL" id="KPQ37573.1"/>
    </source>
</evidence>
<organism evidence="1 2">
    <name type="scientific">Phormidesmis priestleyi Ana</name>
    <dbReference type="NCBI Taxonomy" id="1666911"/>
    <lineage>
        <taxon>Bacteria</taxon>
        <taxon>Bacillati</taxon>
        <taxon>Cyanobacteriota</taxon>
        <taxon>Cyanophyceae</taxon>
        <taxon>Leptolyngbyales</taxon>
        <taxon>Leptolyngbyaceae</taxon>
        <taxon>Phormidesmis</taxon>
    </lineage>
</organism>
<dbReference type="EC" id="2.4.1.182" evidence="1"/>
<protein>
    <submittedName>
        <fullName evidence="1">Lipid-A-disaccharide synthase</fullName>
        <ecNumber evidence="1">2.4.1.182</ecNumber>
    </submittedName>
</protein>
<comment type="caution">
    <text evidence="1">The sequence shown here is derived from an EMBL/GenBank/DDBJ whole genome shotgun (WGS) entry which is preliminary data.</text>
</comment>
<sequence length="488" mass="53785">MSKSPFFVDLACMPSAVLSDTPPAVLSYTPTDVVILTNGPGEVATWVKPVVQAIRRQAQSGSKPDATAVLRISVMLSPCPHASGQEHITLQQYPEVDRVQRADHFFKFLLTGQTADCWDWYSQGIVVFLGGDQLYTVLVAKRLGYRTLTYSEWDARWPSLIDRFAAMSAEPAQKVAARYRHKFLVVGDLMADVQAMADRKAITDRLGCDADVQIIGFLPGSKPIKLRVGMPLILAIAQSLYNQHSLDQTSFQPPFQQPPFQQPPFQYVISVAPNLTLSDLMHYAEPSINPAIQRLNAPLVTLIEPDTGLPYLQIKNQNKNGTENGFKVFLWQQFPALDLLSQCTLCFTTIGANTAQLGALTTPMIVLIPTQELDALTVADGWLGMIARLPGMSAIARKFINPLALKAIQKSGKLFAWPNIWAQREVVPELCGPITPSEATQVALPYLNHPEKLEAMRQTLRTLRGPAGAANKMAKLILKTVDYPVSHS</sequence>
<reference evidence="1 2" key="1">
    <citation type="submission" date="2015-09" db="EMBL/GenBank/DDBJ databases">
        <title>Identification and resolution of microdiversity through metagenomic sequencing of parallel consortia.</title>
        <authorList>
            <person name="Nelson W.C."/>
            <person name="Romine M.F."/>
            <person name="Lindemann S.R."/>
        </authorList>
    </citation>
    <scope>NUCLEOTIDE SEQUENCE [LARGE SCALE GENOMIC DNA]</scope>
    <source>
        <strain evidence="1">Ana</strain>
    </source>
</reference>
<dbReference type="GO" id="GO:0009245">
    <property type="term" value="P:lipid A biosynthetic process"/>
    <property type="evidence" value="ECO:0007669"/>
    <property type="project" value="InterPro"/>
</dbReference>
<dbReference type="InterPro" id="IPR003835">
    <property type="entry name" value="Glyco_trans_19"/>
</dbReference>
<dbReference type="GO" id="GO:0005543">
    <property type="term" value="F:phospholipid binding"/>
    <property type="evidence" value="ECO:0007669"/>
    <property type="project" value="TreeGrafter"/>
</dbReference>
<dbReference type="AlphaFoldDB" id="A0A0P7ZR04"/>
<keyword evidence="1" id="KW-0328">Glycosyltransferase</keyword>
<name>A0A0P7ZR04_9CYAN</name>
<dbReference type="EMBL" id="LJZR01000001">
    <property type="protein sequence ID" value="KPQ37573.1"/>
    <property type="molecule type" value="Genomic_DNA"/>
</dbReference>
<accession>A0A0P7ZR04</accession>
<evidence type="ECO:0000313" key="2">
    <source>
        <dbReference type="Proteomes" id="UP000050465"/>
    </source>
</evidence>